<dbReference type="EC" id="3.4.-.-" evidence="8"/>
<dbReference type="AlphaFoldDB" id="A0A1H2X119"/>
<evidence type="ECO:0000256" key="6">
    <source>
        <dbReference type="ARBA" id="ARBA00023125"/>
    </source>
</evidence>
<dbReference type="OrthoDB" id="9782620at2"/>
<reference evidence="10" key="1">
    <citation type="submission" date="2016-10" db="EMBL/GenBank/DDBJ databases">
        <authorList>
            <person name="Varghese N."/>
            <person name="Submissions S."/>
        </authorList>
    </citation>
    <scope>NUCLEOTIDE SEQUENCE [LARGE SCALE GENOMIC DNA]</scope>
    <source>
        <strain evidence="10">DSM 15718</strain>
    </source>
</reference>
<dbReference type="SUPFAM" id="SSF143081">
    <property type="entry name" value="BB1717-like"/>
    <property type="match status" value="1"/>
</dbReference>
<evidence type="ECO:0000256" key="8">
    <source>
        <dbReference type="RuleBase" id="RU364100"/>
    </source>
</evidence>
<evidence type="ECO:0000256" key="2">
    <source>
        <dbReference type="ARBA" id="ARBA00022670"/>
    </source>
</evidence>
<dbReference type="InterPro" id="IPR003738">
    <property type="entry name" value="SRAP"/>
</dbReference>
<comment type="similarity">
    <text evidence="1 8">Belongs to the SOS response-associated peptidase family.</text>
</comment>
<evidence type="ECO:0000256" key="7">
    <source>
        <dbReference type="ARBA" id="ARBA00023239"/>
    </source>
</evidence>
<sequence length="209" mass="24309">MCYRVEIKANIKEIAKRYNAIADDTTEEFYQGEVNGFAHKTHPLIIDKNPDIIAQDYHWGLVPFWSADDSIKKNTLNARIETLDEKPSFKDVTHNRCLVIVIAYFEWRWNDEKGKSKEKFAIYSAEDAIFSLAGIYSSWKNPKNNQILNSFSILTTKANKTMEYIHNNKKRMPVMLKSKDEKDWLSGDIPYQQFAFPAYNPNLLAFPAE</sequence>
<protein>
    <recommendedName>
        <fullName evidence="8">Abasic site processing protein</fullName>
        <ecNumber evidence="8">3.4.-.-</ecNumber>
    </recommendedName>
</protein>
<dbReference type="GO" id="GO:0016829">
    <property type="term" value="F:lyase activity"/>
    <property type="evidence" value="ECO:0007669"/>
    <property type="project" value="UniProtKB-KW"/>
</dbReference>
<evidence type="ECO:0000256" key="1">
    <source>
        <dbReference type="ARBA" id="ARBA00008136"/>
    </source>
</evidence>
<dbReference type="GO" id="GO:0003697">
    <property type="term" value="F:single-stranded DNA binding"/>
    <property type="evidence" value="ECO:0007669"/>
    <property type="project" value="InterPro"/>
</dbReference>
<evidence type="ECO:0000256" key="3">
    <source>
        <dbReference type="ARBA" id="ARBA00022763"/>
    </source>
</evidence>
<dbReference type="Pfam" id="PF02586">
    <property type="entry name" value="SRAP"/>
    <property type="match status" value="1"/>
</dbReference>
<name>A0A1H2X119_9FLAO</name>
<keyword evidence="4 8" id="KW-0378">Hydrolase</keyword>
<keyword evidence="2 8" id="KW-0645">Protease</keyword>
<dbReference type="Gene3D" id="3.90.1680.10">
    <property type="entry name" value="SOS response associated peptidase-like"/>
    <property type="match status" value="1"/>
</dbReference>
<dbReference type="PANTHER" id="PTHR13604:SF0">
    <property type="entry name" value="ABASIC SITE PROCESSING PROTEIN HMCES"/>
    <property type="match status" value="1"/>
</dbReference>
<keyword evidence="7" id="KW-0456">Lyase</keyword>
<dbReference type="GO" id="GO:0006508">
    <property type="term" value="P:proteolysis"/>
    <property type="evidence" value="ECO:0007669"/>
    <property type="project" value="UniProtKB-KW"/>
</dbReference>
<dbReference type="RefSeq" id="WP_091430983.1">
    <property type="nucleotide sequence ID" value="NZ_FNMV01000005.1"/>
</dbReference>
<organism evidence="9 10">
    <name type="scientific">Flavobacterium degerlachei</name>
    <dbReference type="NCBI Taxonomy" id="229203"/>
    <lineage>
        <taxon>Bacteria</taxon>
        <taxon>Pseudomonadati</taxon>
        <taxon>Bacteroidota</taxon>
        <taxon>Flavobacteriia</taxon>
        <taxon>Flavobacteriales</taxon>
        <taxon>Flavobacteriaceae</taxon>
        <taxon>Flavobacterium</taxon>
    </lineage>
</organism>
<evidence type="ECO:0000313" key="10">
    <source>
        <dbReference type="Proteomes" id="UP000198569"/>
    </source>
</evidence>
<keyword evidence="5" id="KW-0190">Covalent protein-DNA linkage</keyword>
<evidence type="ECO:0000256" key="4">
    <source>
        <dbReference type="ARBA" id="ARBA00022801"/>
    </source>
</evidence>
<dbReference type="EMBL" id="FNMV01000005">
    <property type="protein sequence ID" value="SDW85929.1"/>
    <property type="molecule type" value="Genomic_DNA"/>
</dbReference>
<evidence type="ECO:0000313" key="9">
    <source>
        <dbReference type="EMBL" id="SDW85929.1"/>
    </source>
</evidence>
<accession>A0A1H2X119</accession>
<dbReference type="GO" id="GO:0106300">
    <property type="term" value="P:protein-DNA covalent cross-linking repair"/>
    <property type="evidence" value="ECO:0007669"/>
    <property type="project" value="InterPro"/>
</dbReference>
<dbReference type="GO" id="GO:0008233">
    <property type="term" value="F:peptidase activity"/>
    <property type="evidence" value="ECO:0007669"/>
    <property type="project" value="UniProtKB-KW"/>
</dbReference>
<proteinExistence type="inferred from homology"/>
<evidence type="ECO:0000256" key="5">
    <source>
        <dbReference type="ARBA" id="ARBA00023124"/>
    </source>
</evidence>
<gene>
    <name evidence="9" type="ORF">SAMN05444338_105100</name>
</gene>
<keyword evidence="10" id="KW-1185">Reference proteome</keyword>
<dbReference type="Proteomes" id="UP000198569">
    <property type="component" value="Unassembled WGS sequence"/>
</dbReference>
<keyword evidence="3" id="KW-0227">DNA damage</keyword>
<dbReference type="PANTHER" id="PTHR13604">
    <property type="entry name" value="DC12-RELATED"/>
    <property type="match status" value="1"/>
</dbReference>
<dbReference type="InterPro" id="IPR036590">
    <property type="entry name" value="SRAP-like"/>
</dbReference>
<keyword evidence="6" id="KW-0238">DNA-binding</keyword>